<dbReference type="InterPro" id="IPR050525">
    <property type="entry name" value="ECM_Assembly_Org"/>
</dbReference>
<evidence type="ECO:0000256" key="1">
    <source>
        <dbReference type="SAM" id="SignalP"/>
    </source>
</evidence>
<name>A0A0L8HV88_OCTBM</name>
<dbReference type="SUPFAM" id="SSF53300">
    <property type="entry name" value="vWA-like"/>
    <property type="match status" value="1"/>
</dbReference>
<dbReference type="InterPro" id="IPR002035">
    <property type="entry name" value="VWF_A"/>
</dbReference>
<feature type="chain" id="PRO_5005583967" description="VWFA domain-containing protein" evidence="1">
    <location>
        <begin position="22"/>
        <end position="983"/>
    </location>
</feature>
<dbReference type="PRINTS" id="PR00453">
    <property type="entry name" value="VWFADOMAIN"/>
</dbReference>
<protein>
    <recommendedName>
        <fullName evidence="2">VWFA domain-containing protein</fullName>
    </recommendedName>
</protein>
<evidence type="ECO:0000313" key="3">
    <source>
        <dbReference type="EMBL" id="KOF93128.1"/>
    </source>
</evidence>
<proteinExistence type="predicted"/>
<feature type="signal peptide" evidence="1">
    <location>
        <begin position="1"/>
        <end position="21"/>
    </location>
</feature>
<keyword evidence="1" id="KW-0732">Signal</keyword>
<accession>A0A0L8HV88</accession>
<dbReference type="AlphaFoldDB" id="A0A0L8HV88"/>
<sequence length="983" mass="108205">MSIKYLLFVGICLGIARHVYAVDLTLKPGETSNAVIDATIRRIRTKCILVQDYYFLRRLAEAQTKSIAATTGGIWRVTYNQLTTVKNACKNMLKANCSKVQTDFGVDVSTATMSDLEKPLHSALVMSLFILNLRTSIPVSIELQADFWKQHITSNGQKLFFRRLANKLEQRNDCASAQIDLVFLIDSSGSVEKPDFEKTKTFLKNIVYNLDISPEKTRVAVIRFADTPNVSFFLGDHNTNFAVRNAIDAIIYDGTGTATDTALDKARTSVFTNTRKSVASKVLVLVTDGKSNNENETIAAAEKLKDDGVTIFTIGVVNPKVSELIAAASEPSCTHFINLKDYNEIGFIVKEIESDSCKAPTVVQKETPLLNIAIPKTNETKQQVLQITNTTKSTLGTTVLVKVQCGVVTVYASFQNSYPNEANYDYKTSATDDQPGKLFVDQVSNLRKLVLNVLSQKRFDLSSSACSNPSYDISINPTAPKMEAACVVKQVNSPCTAKQLDSACYSTKPVTGELSQLFNNSIPKDDQIQEQVLEISNSTDSSGSTILVSSRCAEVTVYGAYNNRYPIEEDHVYKTYATHGSPGKITVKRGSHIDNLTLTILSKKQRGLNSPACDHPSYAVSIKPKDSTLEVVCHRKQDERHCTPGESESKCSTTPAVVQKHTQLRNIAIPKTKETKQEVLQITNTTKSTLGTTVMVNVQCGVVTVYASFNNSYPNEADYDDKTVATDHQPGELFFVQESEVEMFVLTVLSKKRFDLNSSACDNPSYDISINPTEPELEAACLVKQVNSSCTAKQLDSACYDTTPVVGEISLMYNNRILKNDEIQEQVLEISNSTHSSGSTILVSANCADVTVYGAFNNLYPNEDHHDYKTSATHGSPGKIIAYRESKTDNLALTILSKRQQGLDLSDCDNPSHTVIINPKDSKLEVVCHRKQDERQCTPAESKAKSSETSRTCTSTASGMTITKQLPINAWIYAGLLLVWQMA</sequence>
<organism evidence="3">
    <name type="scientific">Octopus bimaculoides</name>
    <name type="common">California two-spotted octopus</name>
    <dbReference type="NCBI Taxonomy" id="37653"/>
    <lineage>
        <taxon>Eukaryota</taxon>
        <taxon>Metazoa</taxon>
        <taxon>Spiralia</taxon>
        <taxon>Lophotrochozoa</taxon>
        <taxon>Mollusca</taxon>
        <taxon>Cephalopoda</taxon>
        <taxon>Coleoidea</taxon>
        <taxon>Octopodiformes</taxon>
        <taxon>Octopoda</taxon>
        <taxon>Incirrata</taxon>
        <taxon>Octopodidae</taxon>
        <taxon>Octopus</taxon>
    </lineage>
</organism>
<dbReference type="CDD" id="cd01450">
    <property type="entry name" value="vWFA_subfamily_ECM"/>
    <property type="match status" value="1"/>
</dbReference>
<dbReference type="PANTHER" id="PTHR24020">
    <property type="entry name" value="COLLAGEN ALPHA"/>
    <property type="match status" value="1"/>
</dbReference>
<reference evidence="3" key="1">
    <citation type="submission" date="2015-07" db="EMBL/GenBank/DDBJ databases">
        <title>MeaNS - Measles Nucleotide Surveillance Program.</title>
        <authorList>
            <person name="Tran T."/>
            <person name="Druce J."/>
        </authorList>
    </citation>
    <scope>NUCLEOTIDE SEQUENCE</scope>
    <source>
        <strain evidence="3">UCB-OBI-ISO-001</strain>
        <tissue evidence="3">Gonad</tissue>
    </source>
</reference>
<evidence type="ECO:0000259" key="2">
    <source>
        <dbReference type="PROSITE" id="PS50234"/>
    </source>
</evidence>
<feature type="domain" description="VWFA" evidence="2">
    <location>
        <begin position="180"/>
        <end position="352"/>
    </location>
</feature>
<dbReference type="Pfam" id="PF00092">
    <property type="entry name" value="VWA"/>
    <property type="match status" value="1"/>
</dbReference>
<dbReference type="PROSITE" id="PS50234">
    <property type="entry name" value="VWFA"/>
    <property type="match status" value="1"/>
</dbReference>
<dbReference type="PANTHER" id="PTHR24020:SF20">
    <property type="entry name" value="PH DOMAIN-CONTAINING PROTEIN"/>
    <property type="match status" value="1"/>
</dbReference>
<dbReference type="Gene3D" id="3.40.50.410">
    <property type="entry name" value="von Willebrand factor, type A domain"/>
    <property type="match status" value="1"/>
</dbReference>
<gene>
    <name evidence="3" type="ORF">OCBIM_22005036mg</name>
</gene>
<dbReference type="EMBL" id="KQ417225">
    <property type="protein sequence ID" value="KOF93128.1"/>
    <property type="molecule type" value="Genomic_DNA"/>
</dbReference>
<dbReference type="OrthoDB" id="6126019at2759"/>
<dbReference type="SMART" id="SM00327">
    <property type="entry name" value="VWA"/>
    <property type="match status" value="1"/>
</dbReference>
<dbReference type="InterPro" id="IPR036465">
    <property type="entry name" value="vWFA_dom_sf"/>
</dbReference>